<dbReference type="Pfam" id="PF00211">
    <property type="entry name" value="Guanylate_cyc"/>
    <property type="match status" value="1"/>
</dbReference>
<dbReference type="SUPFAM" id="SSF55073">
    <property type="entry name" value="Nucleotide cyclase"/>
    <property type="match status" value="1"/>
</dbReference>
<dbReference type="InterPro" id="IPR001054">
    <property type="entry name" value="A/G_cyclase"/>
</dbReference>
<evidence type="ECO:0000259" key="1">
    <source>
        <dbReference type="PROSITE" id="PS50125"/>
    </source>
</evidence>
<dbReference type="PROSITE" id="PS50125">
    <property type="entry name" value="GUANYLATE_CYCLASE_2"/>
    <property type="match status" value="1"/>
</dbReference>
<organism evidence="2 3">
    <name type="scientific">Rhizobium esperanzae</name>
    <dbReference type="NCBI Taxonomy" id="1967781"/>
    <lineage>
        <taxon>Bacteria</taxon>
        <taxon>Pseudomonadati</taxon>
        <taxon>Pseudomonadota</taxon>
        <taxon>Alphaproteobacteria</taxon>
        <taxon>Hyphomicrobiales</taxon>
        <taxon>Rhizobiaceae</taxon>
        <taxon>Rhizobium/Agrobacterium group</taxon>
        <taxon>Rhizobium</taxon>
    </lineage>
</organism>
<dbReference type="InterPro" id="IPR050697">
    <property type="entry name" value="Adenylyl/Guanylyl_Cyclase_3/4"/>
</dbReference>
<evidence type="ECO:0000313" key="3">
    <source>
        <dbReference type="Proteomes" id="UP000533724"/>
    </source>
</evidence>
<evidence type="ECO:0000313" key="2">
    <source>
        <dbReference type="EMBL" id="MBB4440484.1"/>
    </source>
</evidence>
<keyword evidence="2" id="KW-0456">Lyase</keyword>
<dbReference type="Proteomes" id="UP000533724">
    <property type="component" value="Unassembled WGS sequence"/>
</dbReference>
<comment type="caution">
    <text evidence="2">The sequence shown here is derived from an EMBL/GenBank/DDBJ whole genome shotgun (WGS) entry which is preliminary data.</text>
</comment>
<protein>
    <submittedName>
        <fullName evidence="2">Adenylate cyclase</fullName>
        <ecNumber evidence="2">4.6.1.1</ecNumber>
    </submittedName>
</protein>
<dbReference type="EMBL" id="JACIHI010000008">
    <property type="protein sequence ID" value="MBB4440484.1"/>
    <property type="molecule type" value="Genomic_DNA"/>
</dbReference>
<feature type="domain" description="Guanylate cyclase" evidence="1">
    <location>
        <begin position="270"/>
        <end position="403"/>
    </location>
</feature>
<accession>A0A7W6XY90</accession>
<reference evidence="2 3" key="1">
    <citation type="submission" date="2020-08" db="EMBL/GenBank/DDBJ databases">
        <title>Genomic Encyclopedia of Type Strains, Phase IV (KMG-V): Genome sequencing to study the core and pangenomes of soil and plant-associated prokaryotes.</title>
        <authorList>
            <person name="Whitman W."/>
        </authorList>
    </citation>
    <scope>NUCLEOTIDE SEQUENCE [LARGE SCALE GENOMIC DNA]</scope>
    <source>
        <strain evidence="2 3">SEMIA 414</strain>
    </source>
</reference>
<dbReference type="InterPro" id="IPR029787">
    <property type="entry name" value="Nucleotide_cyclase"/>
</dbReference>
<dbReference type="GO" id="GO:0035556">
    <property type="term" value="P:intracellular signal transduction"/>
    <property type="evidence" value="ECO:0007669"/>
    <property type="project" value="InterPro"/>
</dbReference>
<dbReference type="GO" id="GO:0004016">
    <property type="term" value="F:adenylate cyclase activity"/>
    <property type="evidence" value="ECO:0007669"/>
    <property type="project" value="UniProtKB-EC"/>
</dbReference>
<sequence>MTVSAAIICSQPALWSSLLESMARNIYVTRLLVDLATPRLVIAVHCPISDHKLRRSFGGSEINNHIQWLIEHGITAEHIAELIAGLCDRLIADGFPIWRGSISMPSIHPMYGGVSANFVRGGATTIENAEYGTAGVLNFEKTPIYFLLGRGETSGRWNIANGEGVDDYPQLAEFAHGGGTDHLVSLLEFPKEAALRGVSLSLTSDRPGGFSDDQLAIVARLFPALGLACYRIAASKTAADILAVYTGAKTSVRILAGDIQRGKGGSINAAILLADLRNFTALTEVYQPGEIAGFLDEHFELIGRHVEENSGEILKFMGDSVLAIFPTDAEDPQKACMAALASARNILEANKVLNGERRSAGGPDIGVDVVLHLGEVFYGNIGARGRLDFTVIGSAVNEASRLEKLCGTLEQELLMSESFATTCAVACEYLGSFELRGVSKRADVFKLANTVS</sequence>
<dbReference type="AlphaFoldDB" id="A0A7W6XY90"/>
<dbReference type="PANTHER" id="PTHR43081:SF11">
    <property type="entry name" value="BLR2264 PROTEIN"/>
    <property type="match status" value="1"/>
</dbReference>
<dbReference type="GO" id="GO:0006171">
    <property type="term" value="P:cAMP biosynthetic process"/>
    <property type="evidence" value="ECO:0007669"/>
    <property type="project" value="TreeGrafter"/>
</dbReference>
<dbReference type="SMART" id="SM00044">
    <property type="entry name" value="CYCc"/>
    <property type="match status" value="1"/>
</dbReference>
<proteinExistence type="predicted"/>
<gene>
    <name evidence="2" type="ORF">GGE15_003761</name>
</gene>
<dbReference type="PANTHER" id="PTHR43081">
    <property type="entry name" value="ADENYLATE CYCLASE, TERMINAL-DIFFERENTIATION SPECIFIC-RELATED"/>
    <property type="match status" value="1"/>
</dbReference>
<dbReference type="Gene3D" id="3.30.70.1230">
    <property type="entry name" value="Nucleotide cyclase"/>
    <property type="match status" value="1"/>
</dbReference>
<name>A0A7W6XY90_9HYPH</name>
<dbReference type="EC" id="4.6.1.1" evidence="2"/>
<dbReference type="CDD" id="cd07302">
    <property type="entry name" value="CHD"/>
    <property type="match status" value="1"/>
</dbReference>